<evidence type="ECO:0000313" key="4">
    <source>
        <dbReference type="Proteomes" id="UP000522333"/>
    </source>
</evidence>
<feature type="domain" description="Zinc finger CHC2-type" evidence="2">
    <location>
        <begin position="52"/>
        <end position="108"/>
    </location>
</feature>
<dbReference type="AlphaFoldDB" id="A0A848CJ65"/>
<dbReference type="SMART" id="SM00400">
    <property type="entry name" value="ZnF_CHCC"/>
    <property type="match status" value="1"/>
</dbReference>
<evidence type="ECO:0000313" key="3">
    <source>
        <dbReference type="EMBL" id="NME52909.1"/>
    </source>
</evidence>
<dbReference type="GO" id="GO:0008270">
    <property type="term" value="F:zinc ion binding"/>
    <property type="evidence" value="ECO:0007669"/>
    <property type="project" value="InterPro"/>
</dbReference>
<reference evidence="3 4" key="1">
    <citation type="submission" date="2020-04" db="EMBL/GenBank/DDBJ databases">
        <authorList>
            <person name="Hitch T.C.A."/>
            <person name="Wylensek D."/>
            <person name="Clavel T."/>
        </authorList>
    </citation>
    <scope>NUCLEOTIDE SEQUENCE [LARGE SCALE GENOMIC DNA]</scope>
    <source>
        <strain evidence="3 4">PG-251-APC-1</strain>
    </source>
</reference>
<dbReference type="GO" id="GO:0003677">
    <property type="term" value="F:DNA binding"/>
    <property type="evidence" value="ECO:0007669"/>
    <property type="project" value="InterPro"/>
</dbReference>
<organism evidence="3 4">
    <name type="scientific">Desulfovibrio piger</name>
    <dbReference type="NCBI Taxonomy" id="901"/>
    <lineage>
        <taxon>Bacteria</taxon>
        <taxon>Pseudomonadati</taxon>
        <taxon>Thermodesulfobacteriota</taxon>
        <taxon>Desulfovibrionia</taxon>
        <taxon>Desulfovibrionales</taxon>
        <taxon>Desulfovibrionaceae</taxon>
        <taxon>Desulfovibrio</taxon>
    </lineage>
</organism>
<comment type="caution">
    <text evidence="3">The sequence shown here is derived from an EMBL/GenBank/DDBJ whole genome shotgun (WGS) entry which is preliminary data.</text>
</comment>
<dbReference type="Pfam" id="PF01807">
    <property type="entry name" value="Zn_ribbon_DnaG"/>
    <property type="match status" value="1"/>
</dbReference>
<feature type="compositionally biased region" description="Low complexity" evidence="1">
    <location>
        <begin position="1197"/>
        <end position="1206"/>
    </location>
</feature>
<dbReference type="GO" id="GO:0003899">
    <property type="term" value="F:DNA-directed RNA polymerase activity"/>
    <property type="evidence" value="ECO:0007669"/>
    <property type="project" value="InterPro"/>
</dbReference>
<dbReference type="SUPFAM" id="SSF57783">
    <property type="entry name" value="Zinc beta-ribbon"/>
    <property type="match status" value="1"/>
</dbReference>
<evidence type="ECO:0000259" key="2">
    <source>
        <dbReference type="SMART" id="SM00400"/>
    </source>
</evidence>
<dbReference type="GO" id="GO:0006260">
    <property type="term" value="P:DNA replication"/>
    <property type="evidence" value="ECO:0007669"/>
    <property type="project" value="InterPro"/>
</dbReference>
<accession>A0A848CJ65</accession>
<dbReference type="InterPro" id="IPR002694">
    <property type="entry name" value="Znf_CHC2"/>
</dbReference>
<feature type="region of interest" description="Disordered" evidence="1">
    <location>
        <begin position="1197"/>
        <end position="1227"/>
    </location>
</feature>
<dbReference type="Gene3D" id="3.90.580.10">
    <property type="entry name" value="Zinc finger, CHC2-type domain"/>
    <property type="match status" value="1"/>
</dbReference>
<dbReference type="InterPro" id="IPR036977">
    <property type="entry name" value="DNA_primase_Znf_CHC2"/>
</dbReference>
<protein>
    <recommendedName>
        <fullName evidence="2">Zinc finger CHC2-type domain-containing protein</fullName>
    </recommendedName>
</protein>
<sequence length="1227" mass="138185">MARKATKKTKQGKALKPEDIKQLWRKVTPQEWLTLLQRINRDGKWSINGHTIKGCCPYHDDKTPSFFLNFDKCIGKCFGSCGKVVTDLVQLVARLQKSSYVAALTWLNTELNIQEIIGDGADDLVEYNAQQEMKKDAAEAMRKVMQEFVRDKPRHLDYLLPAMRYLVHGRKIPLDCLYSLPLGIFAKPEHVKKYMKQENHALYDTYFDRVSGPAFYGGVCFHYNNAPGCISRFKIRKMRLDAEEVCSKYAKGSDMPYDVVRNLADKAFVIVDDPFIAELGVFGLHHYNRMIGSADANAYITEGEFDAIAVMASQLKEGRDDFMIFAIGGNGNSGLSFLRELGIRTLWFVQDAPHKNGDDVAKRLLLNKKNFIGDSINRPLAYKIFCWTAEMLGGDLDEAIQLMGYDRVFNYLYNERSSFFINSYNWVLRKCDAEIAAMRLDVENQCKALEDTLEDRNRKENLENSLTAGVAATVKNWFGCVHEQVDRLTFIQKYTMSEGIDFEKLQEVNTSIYALDTVDGAVARLRDALREHIEVVYYESTKAGSQFTLWSRTEFETASIPMNDSGMELVLSQYLGKDVLVWAKQLLNGSPLLLSKSSGDEITDQKRIQQNILFLLRRTMLSMVSESRQISKLRIVGQGIHYADLPGAKADRHVYFVNGTRVFRGEFNPSSGAPIEWEFVNSAVDGNLLFTLHPGKKWSEVEDVAELYAGTQVDLRSLFGQVRDILDGWKFEHHDVMRDYLAAWILSLPIQRAMGMVNITFLTGESTSGKTSLVRGLLGGYGSSGYDVPYIVESAKYSSDATAAWIYQEMDQTALLLSLDEAEARQDNAHSSRVADIQQMMFSIPTGGARMSRGGSSADQRADYFLQMPVIMAAINMSSDPVFLTRVVVIYTQKDLQRRNIGDYIADRFTDTQIQRIRTGITTGMLSHLPELCRRMLDLRGKLSRVETSTKVTSRYVNSLLPALVVYDFLGFDAVNMFRCMVDNNRALLESLNYQDFQSEILNAVLYSEGVKTMLDDNIAGFSSPKALIMSGDFHILNNSGCGVKILPEKKWIVIFWRDAKQTLLRTTVYRNMSEAALRESIAKNVYVITDITPDDHKYIVETLGRGDIKHSSRYSVINSAYLLTDEQQERMLSGFSGGNNGGNNRGNNGGAGNDAKKGNGNGRWKRNDNGSIDYASQEIPVDAYDCTPECDVRNSMNGSLNGSGNDIRNTRMRPGAAPSEDLQFSL</sequence>
<dbReference type="EMBL" id="JABAFY010000049">
    <property type="protein sequence ID" value="NME52909.1"/>
    <property type="molecule type" value="Genomic_DNA"/>
</dbReference>
<dbReference type="Proteomes" id="UP000522333">
    <property type="component" value="Unassembled WGS sequence"/>
</dbReference>
<evidence type="ECO:0000256" key="1">
    <source>
        <dbReference type="SAM" id="MobiDB-lite"/>
    </source>
</evidence>
<feature type="region of interest" description="Disordered" evidence="1">
    <location>
        <begin position="1135"/>
        <end position="1172"/>
    </location>
</feature>
<proteinExistence type="predicted"/>
<name>A0A848CJ65_9BACT</name>
<feature type="compositionally biased region" description="Gly residues" evidence="1">
    <location>
        <begin position="1136"/>
        <end position="1153"/>
    </location>
</feature>
<gene>
    <name evidence="3" type="ORF">HF854_10365</name>
</gene>